<protein>
    <recommendedName>
        <fullName evidence="3">DNA recombination protein RmuC homolog</fullName>
    </recommendedName>
</protein>
<dbReference type="PANTHER" id="PTHR30563">
    <property type="entry name" value="DNA RECOMBINATION PROTEIN RMUC"/>
    <property type="match status" value="1"/>
</dbReference>
<keyword evidence="6" id="KW-1133">Transmembrane helix</keyword>
<keyword evidence="6" id="KW-0472">Membrane</keyword>
<feature type="transmembrane region" description="Helical" evidence="6">
    <location>
        <begin position="12"/>
        <end position="34"/>
    </location>
</feature>
<reference evidence="7 8" key="1">
    <citation type="submission" date="2018-10" db="EMBL/GenBank/DDBJ databases">
        <title>Genomic Encyclopedia of Type Strains, Phase IV (KMG-IV): sequencing the most valuable type-strain genomes for metagenomic binning, comparative biology and taxonomic classification.</title>
        <authorList>
            <person name="Goeker M."/>
        </authorList>
    </citation>
    <scope>NUCLEOTIDE SEQUENCE [LARGE SCALE GENOMIC DNA]</scope>
    <source>
        <strain evidence="7 8">DSM 22008</strain>
    </source>
</reference>
<accession>A0A420WDN9</accession>
<organism evidence="7 8">
    <name type="scientific">Litorimonas taeanensis</name>
    <dbReference type="NCBI Taxonomy" id="568099"/>
    <lineage>
        <taxon>Bacteria</taxon>
        <taxon>Pseudomonadati</taxon>
        <taxon>Pseudomonadota</taxon>
        <taxon>Alphaproteobacteria</taxon>
        <taxon>Maricaulales</taxon>
        <taxon>Robiginitomaculaceae</taxon>
    </lineage>
</organism>
<dbReference type="FunCoup" id="A0A420WDN9">
    <property type="interactions" value="91"/>
</dbReference>
<comment type="similarity">
    <text evidence="2">Belongs to the RmuC family.</text>
</comment>
<dbReference type="InterPro" id="IPR003798">
    <property type="entry name" value="DNA_recombination_RmuC"/>
</dbReference>
<comment type="function">
    <text evidence="1">Involved in DNA recombination.</text>
</comment>
<dbReference type="AlphaFoldDB" id="A0A420WDN9"/>
<keyword evidence="6" id="KW-0812">Transmembrane</keyword>
<keyword evidence="5" id="KW-0233">DNA recombination</keyword>
<name>A0A420WDN9_9PROT</name>
<evidence type="ECO:0000256" key="4">
    <source>
        <dbReference type="ARBA" id="ARBA00023054"/>
    </source>
</evidence>
<evidence type="ECO:0000256" key="1">
    <source>
        <dbReference type="ARBA" id="ARBA00003416"/>
    </source>
</evidence>
<dbReference type="Proteomes" id="UP000282211">
    <property type="component" value="Unassembled WGS sequence"/>
</dbReference>
<gene>
    <name evidence="7" type="ORF">DES40_1845</name>
</gene>
<dbReference type="GO" id="GO:0006310">
    <property type="term" value="P:DNA recombination"/>
    <property type="evidence" value="ECO:0007669"/>
    <property type="project" value="UniProtKB-KW"/>
</dbReference>
<keyword evidence="8" id="KW-1185">Reference proteome</keyword>
<dbReference type="InParanoid" id="A0A420WDN9"/>
<dbReference type="PANTHER" id="PTHR30563:SF0">
    <property type="entry name" value="DNA RECOMBINATION PROTEIN RMUC"/>
    <property type="match status" value="1"/>
</dbReference>
<evidence type="ECO:0000256" key="6">
    <source>
        <dbReference type="SAM" id="Phobius"/>
    </source>
</evidence>
<evidence type="ECO:0000256" key="3">
    <source>
        <dbReference type="ARBA" id="ARBA00021840"/>
    </source>
</evidence>
<dbReference type="OrthoDB" id="370725at2"/>
<evidence type="ECO:0000256" key="5">
    <source>
        <dbReference type="ARBA" id="ARBA00023172"/>
    </source>
</evidence>
<evidence type="ECO:0000313" key="7">
    <source>
        <dbReference type="EMBL" id="RKQ69065.1"/>
    </source>
</evidence>
<dbReference type="Pfam" id="PF02646">
    <property type="entry name" value="RmuC"/>
    <property type="match status" value="1"/>
</dbReference>
<evidence type="ECO:0000256" key="2">
    <source>
        <dbReference type="ARBA" id="ARBA00009840"/>
    </source>
</evidence>
<keyword evidence="4" id="KW-0175">Coiled coil</keyword>
<dbReference type="RefSeq" id="WP_121101108.1">
    <property type="nucleotide sequence ID" value="NZ_RBII01000002.1"/>
</dbReference>
<evidence type="ECO:0000313" key="8">
    <source>
        <dbReference type="Proteomes" id="UP000282211"/>
    </source>
</evidence>
<proteinExistence type="inferred from homology"/>
<sequence length="382" mass="43026">MEPIIRYSGLELTFVEIILGVALLLLGAFFALLFGGRRKDPEAAALAAQMREKLSEMQSQQGELQGRIAQFAEDSAQRDDLFRQSLDERLSKVSERVGQSIVQTQERNSANLKQLHERLALIDRAQKNIETLSGEVSGLQSLLSNKQARGAFGEKQMQDLIESYLPPNAFSFQHTLSNGKRVDALIHLPGEQGDVAIDSKFPMEAWRRLTTAENTDQETTAKRAFAADVTRHIKDIASKYLIFGETHDIAMLFLPSEAVYAELHTHFPQVVEFGFKEKVMIVSPTTFMATLHTMRAVMRDAAMREQAHILQREVGLMAKDVTLLDDRVAKLQSHFNQSTEDLRKIRISTEKITKRADKIESLDVEERESAANNIAEFRKPTG</sequence>
<comment type="caution">
    <text evidence="7">The sequence shown here is derived from an EMBL/GenBank/DDBJ whole genome shotgun (WGS) entry which is preliminary data.</text>
</comment>
<dbReference type="EMBL" id="RBII01000002">
    <property type="protein sequence ID" value="RKQ69065.1"/>
    <property type="molecule type" value="Genomic_DNA"/>
</dbReference>